<sequence length="140" mass="16770">MWPGTRIADGTRFVKVQFNDTVQSLPYSVKFITVTDPNGRIIVVDPKKNDKTYRIINVYAPNQDKERKLSLKIYRQILLNIMKEKNLVDSWRVMEPNKKRIFTQQNSRRYIETIQNRLLFSNIRHSFSNNQHLIYNQQLQ</sequence>
<dbReference type="InterPro" id="IPR036691">
    <property type="entry name" value="Endo/exonu/phosph_ase_sf"/>
</dbReference>
<organism evidence="1 2">
    <name type="scientific">Scophthalmus maximus</name>
    <name type="common">Turbot</name>
    <name type="synonym">Psetta maxima</name>
    <dbReference type="NCBI Taxonomy" id="52904"/>
    <lineage>
        <taxon>Eukaryota</taxon>
        <taxon>Metazoa</taxon>
        <taxon>Chordata</taxon>
        <taxon>Craniata</taxon>
        <taxon>Vertebrata</taxon>
        <taxon>Euteleostomi</taxon>
        <taxon>Actinopterygii</taxon>
        <taxon>Neopterygii</taxon>
        <taxon>Teleostei</taxon>
        <taxon>Neoteleostei</taxon>
        <taxon>Acanthomorphata</taxon>
        <taxon>Carangaria</taxon>
        <taxon>Pleuronectiformes</taxon>
        <taxon>Pleuronectoidei</taxon>
        <taxon>Scophthalmidae</taxon>
        <taxon>Scophthalmus</taxon>
    </lineage>
</organism>
<dbReference type="Ensembl" id="ENSSMAT00000058534.1">
    <property type="protein sequence ID" value="ENSSMAP00000064266.1"/>
    <property type="gene ID" value="ENSSMAG00000034799.1"/>
</dbReference>
<dbReference type="SUPFAM" id="SSF56219">
    <property type="entry name" value="DNase I-like"/>
    <property type="match status" value="1"/>
</dbReference>
<dbReference type="GeneTree" id="ENSGT01140000284636"/>
<reference evidence="1" key="1">
    <citation type="submission" date="2025-08" db="UniProtKB">
        <authorList>
            <consortium name="Ensembl"/>
        </authorList>
    </citation>
    <scope>IDENTIFICATION</scope>
</reference>
<dbReference type="AlphaFoldDB" id="A0A8D3DXK7"/>
<dbReference type="Gene3D" id="3.60.10.10">
    <property type="entry name" value="Endonuclease/exonuclease/phosphatase"/>
    <property type="match status" value="1"/>
</dbReference>
<proteinExistence type="predicted"/>
<evidence type="ECO:0000313" key="1">
    <source>
        <dbReference type="Ensembl" id="ENSSMAP00000064266.1"/>
    </source>
</evidence>
<accession>A0A8D3DXK7</accession>
<dbReference type="Proteomes" id="UP000694558">
    <property type="component" value="Unassembled WGS sequence"/>
</dbReference>
<name>A0A8D3DXK7_SCOMX</name>
<protein>
    <submittedName>
        <fullName evidence="1">Uncharacterized protein</fullName>
    </submittedName>
</protein>
<evidence type="ECO:0000313" key="2">
    <source>
        <dbReference type="Proteomes" id="UP000694558"/>
    </source>
</evidence>